<evidence type="ECO:0000313" key="1">
    <source>
        <dbReference type="EMBL" id="CAH1431211.1"/>
    </source>
</evidence>
<dbReference type="PANTHER" id="PTHR37736">
    <property type="entry name" value="GLYCINE-RICH PROTEIN"/>
    <property type="match status" value="1"/>
</dbReference>
<dbReference type="Proteomes" id="UP001157418">
    <property type="component" value="Unassembled WGS sequence"/>
</dbReference>
<sequence length="177" mass="20203">MFDAKQVDVDSRVDERCWCVAHNSIHRFRHGSGFALGERHLDAISRLSSLMISRPVDSSRTSHQDALQRCIEHANNWICKSEKKIDPNSEFTYSDVREMVTKIMGLGFFKNTPFAGLDKYDLGQDRLMGIDKYDLGLDRLMGSEHLEKNEITIGYYSSDFEDDGDPLWDCLSGRGSD</sequence>
<dbReference type="EMBL" id="CAKMRJ010003334">
    <property type="protein sequence ID" value="CAH1431211.1"/>
    <property type="molecule type" value="Genomic_DNA"/>
</dbReference>
<evidence type="ECO:0000313" key="2">
    <source>
        <dbReference type="Proteomes" id="UP001157418"/>
    </source>
</evidence>
<protein>
    <submittedName>
        <fullName evidence="1">Uncharacterized protein</fullName>
    </submittedName>
</protein>
<gene>
    <name evidence="1" type="ORF">LVIROSA_LOCUS17937</name>
</gene>
<reference evidence="1 2" key="1">
    <citation type="submission" date="2022-01" db="EMBL/GenBank/DDBJ databases">
        <authorList>
            <person name="Xiong W."/>
            <person name="Schranz E."/>
        </authorList>
    </citation>
    <scope>NUCLEOTIDE SEQUENCE [LARGE SCALE GENOMIC DNA]</scope>
</reference>
<keyword evidence="2" id="KW-1185">Reference proteome</keyword>
<dbReference type="AlphaFoldDB" id="A0AAU9MVU8"/>
<name>A0AAU9MVU8_9ASTR</name>
<accession>A0AAU9MVU8</accession>
<organism evidence="1 2">
    <name type="scientific">Lactuca virosa</name>
    <dbReference type="NCBI Taxonomy" id="75947"/>
    <lineage>
        <taxon>Eukaryota</taxon>
        <taxon>Viridiplantae</taxon>
        <taxon>Streptophyta</taxon>
        <taxon>Embryophyta</taxon>
        <taxon>Tracheophyta</taxon>
        <taxon>Spermatophyta</taxon>
        <taxon>Magnoliopsida</taxon>
        <taxon>eudicotyledons</taxon>
        <taxon>Gunneridae</taxon>
        <taxon>Pentapetalae</taxon>
        <taxon>asterids</taxon>
        <taxon>campanulids</taxon>
        <taxon>Asterales</taxon>
        <taxon>Asteraceae</taxon>
        <taxon>Cichorioideae</taxon>
        <taxon>Cichorieae</taxon>
        <taxon>Lactucinae</taxon>
        <taxon>Lactuca</taxon>
    </lineage>
</organism>
<comment type="caution">
    <text evidence="1">The sequence shown here is derived from an EMBL/GenBank/DDBJ whole genome shotgun (WGS) entry which is preliminary data.</text>
</comment>
<dbReference type="PANTHER" id="PTHR37736:SF1">
    <property type="entry name" value="GLYCINE-RICH PROTEIN"/>
    <property type="match status" value="1"/>
</dbReference>
<proteinExistence type="predicted"/>